<accession>A0A7W9VZU4</accession>
<dbReference type="InterPro" id="IPR003959">
    <property type="entry name" value="ATPase_AAA_core"/>
</dbReference>
<dbReference type="PANTHER" id="PTHR23073">
    <property type="entry name" value="26S PROTEASOME REGULATORY SUBUNIT"/>
    <property type="match status" value="1"/>
</dbReference>
<evidence type="ECO:0000313" key="6">
    <source>
        <dbReference type="Proteomes" id="UP000522163"/>
    </source>
</evidence>
<gene>
    <name evidence="5" type="ORF">HNQ46_000122</name>
</gene>
<keyword evidence="2" id="KW-0547">Nucleotide-binding</keyword>
<keyword evidence="3" id="KW-0067">ATP-binding</keyword>
<evidence type="ECO:0000313" key="5">
    <source>
        <dbReference type="EMBL" id="MBB6040161.1"/>
    </source>
</evidence>
<dbReference type="CDD" id="cd19481">
    <property type="entry name" value="RecA-like_protease"/>
    <property type="match status" value="1"/>
</dbReference>
<proteinExistence type="inferred from homology"/>
<organism evidence="5 6">
    <name type="scientific">Oribacterium sinus</name>
    <dbReference type="NCBI Taxonomy" id="237576"/>
    <lineage>
        <taxon>Bacteria</taxon>
        <taxon>Bacillati</taxon>
        <taxon>Bacillota</taxon>
        <taxon>Clostridia</taxon>
        <taxon>Lachnospirales</taxon>
        <taxon>Lachnospiraceae</taxon>
        <taxon>Oribacterium</taxon>
    </lineage>
</organism>
<dbReference type="AlphaFoldDB" id="A0A7W9VZU4"/>
<name>A0A7W9VZU4_9FIRM</name>
<dbReference type="GO" id="GO:0005524">
    <property type="term" value="F:ATP binding"/>
    <property type="evidence" value="ECO:0007669"/>
    <property type="project" value="UniProtKB-KW"/>
</dbReference>
<reference evidence="5 6" key="1">
    <citation type="submission" date="2020-08" db="EMBL/GenBank/DDBJ databases">
        <title>Genomic Encyclopedia of Type Strains, Phase IV (KMG-IV): sequencing the most valuable type-strain genomes for metagenomic binning, comparative biology and taxonomic classification.</title>
        <authorList>
            <person name="Goeker M."/>
        </authorList>
    </citation>
    <scope>NUCLEOTIDE SEQUENCE [LARGE SCALE GENOMIC DNA]</scope>
    <source>
        <strain evidence="5 6">DSM 17245</strain>
    </source>
</reference>
<dbReference type="SMART" id="SM00382">
    <property type="entry name" value="AAA"/>
    <property type="match status" value="1"/>
</dbReference>
<dbReference type="InterPro" id="IPR027417">
    <property type="entry name" value="P-loop_NTPase"/>
</dbReference>
<sequence>MPINKIPIMENSEERVDKTSKSIKKEHKEDFYITEPKYDLSEVILPEIVKKEIDRIVSYIKYYDIIFKEWNLQSVIRQHNLSVNLYGESGTGKTMTAHAIVKMLNKKIIIVSYAEIESKYVGETSKNLVALFSFAKKNDAVILFDEADALLSRRVTAMHSATDVSVNQTRNTLLKILDDYDGIIFFTTNYIQNFDSAFMRRIFCHVKFELPNKDIRFSLWNHYLLESVPCDNRKIIIDKISEVEGVTGSDISTAILKVVIDIVSKESPCVTYELLHSILEEIMRAKNAVNDNFEISTRRVSKEYALSQINRGEKIDGNI</sequence>
<dbReference type="InterPro" id="IPR050221">
    <property type="entry name" value="26S_Proteasome_ATPase"/>
</dbReference>
<dbReference type="GeneID" id="85013696"/>
<evidence type="ECO:0000256" key="2">
    <source>
        <dbReference type="ARBA" id="ARBA00022741"/>
    </source>
</evidence>
<dbReference type="Pfam" id="PF00004">
    <property type="entry name" value="AAA"/>
    <property type="match status" value="1"/>
</dbReference>
<dbReference type="RefSeq" id="WP_183681586.1">
    <property type="nucleotide sequence ID" value="NZ_JACHHH010000001.1"/>
</dbReference>
<evidence type="ECO:0000256" key="3">
    <source>
        <dbReference type="ARBA" id="ARBA00022840"/>
    </source>
</evidence>
<dbReference type="SUPFAM" id="SSF52540">
    <property type="entry name" value="P-loop containing nucleoside triphosphate hydrolases"/>
    <property type="match status" value="1"/>
</dbReference>
<dbReference type="Proteomes" id="UP000522163">
    <property type="component" value="Unassembled WGS sequence"/>
</dbReference>
<dbReference type="EMBL" id="JACHHH010000001">
    <property type="protein sequence ID" value="MBB6040161.1"/>
    <property type="molecule type" value="Genomic_DNA"/>
</dbReference>
<dbReference type="InterPro" id="IPR003593">
    <property type="entry name" value="AAA+_ATPase"/>
</dbReference>
<comment type="similarity">
    <text evidence="1">Belongs to the AAA ATPase family.</text>
</comment>
<comment type="caution">
    <text evidence="5">The sequence shown here is derived from an EMBL/GenBank/DDBJ whole genome shotgun (WGS) entry which is preliminary data.</text>
</comment>
<evidence type="ECO:0000259" key="4">
    <source>
        <dbReference type="SMART" id="SM00382"/>
    </source>
</evidence>
<dbReference type="GO" id="GO:0016887">
    <property type="term" value="F:ATP hydrolysis activity"/>
    <property type="evidence" value="ECO:0007669"/>
    <property type="project" value="InterPro"/>
</dbReference>
<dbReference type="Gene3D" id="3.40.50.300">
    <property type="entry name" value="P-loop containing nucleotide triphosphate hydrolases"/>
    <property type="match status" value="1"/>
</dbReference>
<feature type="domain" description="AAA+ ATPase" evidence="4">
    <location>
        <begin position="79"/>
        <end position="212"/>
    </location>
</feature>
<evidence type="ECO:0000256" key="1">
    <source>
        <dbReference type="ARBA" id="ARBA00006914"/>
    </source>
</evidence>
<protein>
    <submittedName>
        <fullName evidence="5">SpoVK/Ycf46/Vps4 family AAA+-type ATPase</fullName>
    </submittedName>
</protein>